<evidence type="ECO:0000256" key="1">
    <source>
        <dbReference type="SAM" id="MobiDB-lite"/>
    </source>
</evidence>
<name>A0A9R0P365_AMYMS</name>
<protein>
    <submittedName>
        <fullName evidence="2">Uncharacterized protein</fullName>
    </submittedName>
</protein>
<gene>
    <name evidence="2" type="ordered locus">RAM_35075</name>
</gene>
<dbReference type="Proteomes" id="UP000006138">
    <property type="component" value="Chromosome"/>
</dbReference>
<dbReference type="GeneID" id="92877412"/>
<reference evidence="2 3" key="1">
    <citation type="journal article" date="2011" name="J. Bacteriol.">
        <title>Whole genome sequence of the rifamycin B-producing strain Amycolatopsis mediterranei S699.</title>
        <authorList>
            <person name="Verma M."/>
            <person name="Kaur J."/>
            <person name="Kumar M."/>
            <person name="Kumari K."/>
            <person name="Saxena A."/>
            <person name="Anand S."/>
            <person name="Nigam A."/>
            <person name="Ravi V."/>
            <person name="Raghuvanshi S."/>
            <person name="Khurana P."/>
            <person name="Tyagi A.K."/>
            <person name="Khurana J.P."/>
            <person name="Lal R."/>
        </authorList>
    </citation>
    <scope>NUCLEOTIDE SEQUENCE [LARGE SCALE GENOMIC DNA]</scope>
    <source>
        <strain evidence="2 3">S699</strain>
    </source>
</reference>
<dbReference type="EMBL" id="CP002896">
    <property type="protein sequence ID" value="AEK45488.1"/>
    <property type="molecule type" value="Genomic_DNA"/>
</dbReference>
<sequence length="44" mass="5195">MRTRRRVLTEVPRFEITALDLRETPEAQRESTFAEVREEMSSLG</sequence>
<dbReference type="RefSeq" id="WP_014467530.1">
    <property type="nucleotide sequence ID" value="NC_017186.1"/>
</dbReference>
<proteinExistence type="predicted"/>
<accession>A0A9R0P365</accession>
<feature type="compositionally biased region" description="Basic and acidic residues" evidence="1">
    <location>
        <begin position="35"/>
        <end position="44"/>
    </location>
</feature>
<evidence type="ECO:0000313" key="3">
    <source>
        <dbReference type="Proteomes" id="UP000006138"/>
    </source>
</evidence>
<evidence type="ECO:0000313" key="2">
    <source>
        <dbReference type="EMBL" id="AEK45488.1"/>
    </source>
</evidence>
<feature type="region of interest" description="Disordered" evidence="1">
    <location>
        <begin position="25"/>
        <end position="44"/>
    </location>
</feature>
<organism evidence="2 3">
    <name type="scientific">Amycolatopsis mediterranei (strain S699)</name>
    <name type="common">Nocardia mediterranei</name>
    <dbReference type="NCBI Taxonomy" id="713604"/>
    <lineage>
        <taxon>Bacteria</taxon>
        <taxon>Bacillati</taxon>
        <taxon>Actinomycetota</taxon>
        <taxon>Actinomycetes</taxon>
        <taxon>Pseudonocardiales</taxon>
        <taxon>Pseudonocardiaceae</taxon>
        <taxon>Amycolatopsis</taxon>
    </lineage>
</organism>
<dbReference type="AlphaFoldDB" id="A0A9R0P365"/>
<dbReference type="KEGG" id="amn:RAM_35075"/>
<keyword evidence="3" id="KW-1185">Reference proteome</keyword>